<dbReference type="CDD" id="cd02440">
    <property type="entry name" value="AdoMet_MTases"/>
    <property type="match status" value="1"/>
</dbReference>
<proteinExistence type="inferred from homology"/>
<dbReference type="Pfam" id="PF13489">
    <property type="entry name" value="Methyltransf_23"/>
    <property type="match status" value="1"/>
</dbReference>
<dbReference type="PANTHER" id="PTHR43591:SF110">
    <property type="entry name" value="RHODANESE DOMAIN-CONTAINING PROTEIN"/>
    <property type="match status" value="1"/>
</dbReference>
<sequence>MAGVIRSGGDNGHYPVKLDLEHQHDKTNVEDGLSRPNGWNGTFVKAKDPYALMRDCDSSSRQEAPSYVLTAQHYLWKDLLGFLLHPDIPASATNLKVADVATGNGIWLEDAARGKPKSAEFHGFDISLDQVGPKPWLPANIRMHTWNLFEEPPQEFVGYFDVVHVRLITVVVRDNDPRPVLASLAKLLKPGGYLQWDEVDTIGCSIKSVPGVSADNLSALFEQLRGKDDWKYRLTSIMDESGYRDSMLYTFEYGLDTARLWSDLYVSTWKEFAENVLKTPEISGELKRNAMAEARNGAAIMVPKLVWVARNI</sequence>
<dbReference type="SUPFAM" id="SSF53335">
    <property type="entry name" value="S-adenosyl-L-methionine-dependent methyltransferases"/>
    <property type="match status" value="1"/>
</dbReference>
<dbReference type="Gene3D" id="3.40.50.150">
    <property type="entry name" value="Vaccinia Virus protein VP39"/>
    <property type="match status" value="1"/>
</dbReference>
<keyword evidence="3" id="KW-1185">Reference proteome</keyword>
<accession>A0ABR1SAB4</accession>
<reference evidence="2 3" key="1">
    <citation type="submission" date="2023-01" db="EMBL/GenBank/DDBJ databases">
        <title>Analysis of 21 Apiospora genomes using comparative genomics revels a genus with tremendous synthesis potential of carbohydrate active enzymes and secondary metabolites.</title>
        <authorList>
            <person name="Sorensen T."/>
        </authorList>
    </citation>
    <scope>NUCLEOTIDE SEQUENCE [LARGE SCALE GENOMIC DNA]</scope>
    <source>
        <strain evidence="2 3">CBS 20057</strain>
    </source>
</reference>
<dbReference type="InterPro" id="IPR029063">
    <property type="entry name" value="SAM-dependent_MTases_sf"/>
</dbReference>
<evidence type="ECO:0008006" key="4">
    <source>
        <dbReference type="Google" id="ProtNLM"/>
    </source>
</evidence>
<protein>
    <recommendedName>
        <fullName evidence="4">Methyltransferase domain-containing protein</fullName>
    </recommendedName>
</protein>
<comment type="caution">
    <text evidence="2">The sequence shown here is derived from an EMBL/GenBank/DDBJ whole genome shotgun (WGS) entry which is preliminary data.</text>
</comment>
<evidence type="ECO:0000256" key="1">
    <source>
        <dbReference type="ARBA" id="ARBA00038158"/>
    </source>
</evidence>
<evidence type="ECO:0000313" key="2">
    <source>
        <dbReference type="EMBL" id="KAK8028750.1"/>
    </source>
</evidence>
<dbReference type="PANTHER" id="PTHR43591">
    <property type="entry name" value="METHYLTRANSFERASE"/>
    <property type="match status" value="1"/>
</dbReference>
<name>A0ABR1SAB4_9PEZI</name>
<dbReference type="Proteomes" id="UP001396898">
    <property type="component" value="Unassembled WGS sequence"/>
</dbReference>
<dbReference type="EMBL" id="JAQQWI010000007">
    <property type="protein sequence ID" value="KAK8028750.1"/>
    <property type="molecule type" value="Genomic_DNA"/>
</dbReference>
<comment type="similarity">
    <text evidence="1">Belongs to the methyltransferase superfamily. LaeA methyltransferase family.</text>
</comment>
<gene>
    <name evidence="2" type="ORF">PG991_005806</name>
</gene>
<evidence type="ECO:0000313" key="3">
    <source>
        <dbReference type="Proteomes" id="UP001396898"/>
    </source>
</evidence>
<organism evidence="2 3">
    <name type="scientific">Apiospora marii</name>
    <dbReference type="NCBI Taxonomy" id="335849"/>
    <lineage>
        <taxon>Eukaryota</taxon>
        <taxon>Fungi</taxon>
        <taxon>Dikarya</taxon>
        <taxon>Ascomycota</taxon>
        <taxon>Pezizomycotina</taxon>
        <taxon>Sordariomycetes</taxon>
        <taxon>Xylariomycetidae</taxon>
        <taxon>Amphisphaeriales</taxon>
        <taxon>Apiosporaceae</taxon>
        <taxon>Apiospora</taxon>
    </lineage>
</organism>